<gene>
    <name evidence="1" type="ORF">BDP27DRAFT_1504073</name>
</gene>
<accession>A0A9P5P8M9</accession>
<proteinExistence type="predicted"/>
<protein>
    <submittedName>
        <fullName evidence="1">Uncharacterized protein</fullName>
    </submittedName>
</protein>
<reference evidence="1" key="1">
    <citation type="submission" date="2020-11" db="EMBL/GenBank/DDBJ databases">
        <authorList>
            <consortium name="DOE Joint Genome Institute"/>
            <person name="Ahrendt S."/>
            <person name="Riley R."/>
            <person name="Andreopoulos W."/>
            <person name="Labutti K."/>
            <person name="Pangilinan J."/>
            <person name="Ruiz-Duenas F.J."/>
            <person name="Barrasa J.M."/>
            <person name="Sanchez-Garcia M."/>
            <person name="Camarero S."/>
            <person name="Miyauchi S."/>
            <person name="Serrano A."/>
            <person name="Linde D."/>
            <person name="Babiker R."/>
            <person name="Drula E."/>
            <person name="Ayuso-Fernandez I."/>
            <person name="Pacheco R."/>
            <person name="Padilla G."/>
            <person name="Ferreira P."/>
            <person name="Barriuso J."/>
            <person name="Kellner H."/>
            <person name="Castanera R."/>
            <person name="Alfaro M."/>
            <person name="Ramirez L."/>
            <person name="Pisabarro A.G."/>
            <person name="Kuo A."/>
            <person name="Tritt A."/>
            <person name="Lipzen A."/>
            <person name="He G."/>
            <person name="Yan M."/>
            <person name="Ng V."/>
            <person name="Cullen D."/>
            <person name="Martin F."/>
            <person name="Rosso M.-N."/>
            <person name="Henrissat B."/>
            <person name="Hibbett D."/>
            <person name="Martinez A.T."/>
            <person name="Grigoriev I.V."/>
        </authorList>
    </citation>
    <scope>NUCLEOTIDE SEQUENCE</scope>
    <source>
        <strain evidence="1">AH 40177</strain>
    </source>
</reference>
<evidence type="ECO:0000313" key="1">
    <source>
        <dbReference type="EMBL" id="KAF9058854.1"/>
    </source>
</evidence>
<feature type="non-terminal residue" evidence="1">
    <location>
        <position position="428"/>
    </location>
</feature>
<dbReference type="AlphaFoldDB" id="A0A9P5P8M9"/>
<dbReference type="OrthoDB" id="3240817at2759"/>
<sequence>MTFYYFALSPQGLQQKMDLFYEYCGHTLLLINAIKSAVAYHGSFRAAQLPTFHFNGEQVDIVKRYTYVGMVYRTGDFRAFSSIIEPHYTNKAAKARKIAHAVLHIESMIGCLPVHEGKILYMGCIDPHLIQGCEVAIDTSPTLIEQLNTIQLSFFRRLLGLSKTSIKVPIYITETGIIPLHLRRLQLQIRSLAYFIDCPNNALVRAALNESIALNSSGHSSWFGDLKQVIEKLAPSAKLPDNNVIISSTELVRVSKRSYILLLHKEPLENGRLVYHDICMHTYLNDIQNSQHRKALTKFITGDHPLAVVRLTWTDNHRLQVPYDERLCRFCKSGVETPEHALLSCPHVPLAVRRNSYLEQLYILNPNVMAYTNDMIGASYIAYLASCRPFFSILAEWVYEVTNVYEGSPLYVPYNTKDIDHLSLWQYT</sequence>
<comment type="caution">
    <text evidence="1">The sequence shown here is derived from an EMBL/GenBank/DDBJ whole genome shotgun (WGS) entry which is preliminary data.</text>
</comment>
<keyword evidence="2" id="KW-1185">Reference proteome</keyword>
<evidence type="ECO:0000313" key="2">
    <source>
        <dbReference type="Proteomes" id="UP000772434"/>
    </source>
</evidence>
<dbReference type="EMBL" id="JADNRY010000343">
    <property type="protein sequence ID" value="KAF9058854.1"/>
    <property type="molecule type" value="Genomic_DNA"/>
</dbReference>
<dbReference type="Proteomes" id="UP000772434">
    <property type="component" value="Unassembled WGS sequence"/>
</dbReference>
<name>A0A9P5P8M9_9AGAR</name>
<organism evidence="1 2">
    <name type="scientific">Rhodocollybia butyracea</name>
    <dbReference type="NCBI Taxonomy" id="206335"/>
    <lineage>
        <taxon>Eukaryota</taxon>
        <taxon>Fungi</taxon>
        <taxon>Dikarya</taxon>
        <taxon>Basidiomycota</taxon>
        <taxon>Agaricomycotina</taxon>
        <taxon>Agaricomycetes</taxon>
        <taxon>Agaricomycetidae</taxon>
        <taxon>Agaricales</taxon>
        <taxon>Marasmiineae</taxon>
        <taxon>Omphalotaceae</taxon>
        <taxon>Rhodocollybia</taxon>
    </lineage>
</organism>